<keyword evidence="2" id="KW-0378">Hydrolase</keyword>
<dbReference type="EMBL" id="BMQC01000003">
    <property type="protein sequence ID" value="GGK19969.1"/>
    <property type="molecule type" value="Genomic_DNA"/>
</dbReference>
<dbReference type="GO" id="GO:0016787">
    <property type="term" value="F:hydrolase activity"/>
    <property type="evidence" value="ECO:0007669"/>
    <property type="project" value="UniProtKB-KW"/>
</dbReference>
<evidence type="ECO:0000313" key="5">
    <source>
        <dbReference type="EMBL" id="GGK19969.1"/>
    </source>
</evidence>
<evidence type="ECO:0000259" key="4">
    <source>
        <dbReference type="PROSITE" id="PS51462"/>
    </source>
</evidence>
<reference evidence="5" key="1">
    <citation type="journal article" date="2014" name="Int. J. Syst. Evol. Microbiol.">
        <title>Complete genome sequence of Corynebacterium casei LMG S-19264T (=DSM 44701T), isolated from a smear-ripened cheese.</title>
        <authorList>
            <consortium name="US DOE Joint Genome Institute (JGI-PGF)"/>
            <person name="Walter F."/>
            <person name="Albersmeier A."/>
            <person name="Kalinowski J."/>
            <person name="Ruckert C."/>
        </authorList>
    </citation>
    <scope>NUCLEOTIDE SEQUENCE</scope>
    <source>
        <strain evidence="5">JCM 3091</strain>
    </source>
</reference>
<comment type="caution">
    <text evidence="5">The sequence shown here is derived from an EMBL/GenBank/DDBJ whole genome shotgun (WGS) entry which is preliminary data.</text>
</comment>
<dbReference type="AlphaFoldDB" id="A0A8J3BGK0"/>
<feature type="domain" description="Nudix hydrolase" evidence="4">
    <location>
        <begin position="14"/>
        <end position="148"/>
    </location>
</feature>
<keyword evidence="6" id="KW-1185">Reference proteome</keyword>
<dbReference type="Gene3D" id="3.90.79.10">
    <property type="entry name" value="Nucleoside Triphosphate Pyrophosphohydrolase"/>
    <property type="match status" value="1"/>
</dbReference>
<comment type="cofactor">
    <cofactor evidence="1">
        <name>Mg(2+)</name>
        <dbReference type="ChEBI" id="CHEBI:18420"/>
    </cofactor>
</comment>
<dbReference type="PANTHER" id="PTHR43046:SF12">
    <property type="entry name" value="GDP-MANNOSE MANNOSYL HYDROLASE"/>
    <property type="match status" value="1"/>
</dbReference>
<dbReference type="Proteomes" id="UP000662200">
    <property type="component" value="Unassembled WGS sequence"/>
</dbReference>
<evidence type="ECO:0000313" key="6">
    <source>
        <dbReference type="Proteomes" id="UP000662200"/>
    </source>
</evidence>
<protein>
    <recommendedName>
        <fullName evidence="4">Nudix hydrolase domain-containing protein</fullName>
    </recommendedName>
</protein>
<dbReference type="CDD" id="cd18876">
    <property type="entry name" value="NUDIX_Hydrolase"/>
    <property type="match status" value="1"/>
</dbReference>
<organism evidence="5 6">
    <name type="scientific">Pilimelia terevasa</name>
    <dbReference type="NCBI Taxonomy" id="53372"/>
    <lineage>
        <taxon>Bacteria</taxon>
        <taxon>Bacillati</taxon>
        <taxon>Actinomycetota</taxon>
        <taxon>Actinomycetes</taxon>
        <taxon>Micromonosporales</taxon>
        <taxon>Micromonosporaceae</taxon>
        <taxon>Pilimelia</taxon>
    </lineage>
</organism>
<accession>A0A8J3BGK0</accession>
<name>A0A8J3BGK0_9ACTN</name>
<evidence type="ECO:0000256" key="1">
    <source>
        <dbReference type="ARBA" id="ARBA00001946"/>
    </source>
</evidence>
<dbReference type="InterPro" id="IPR015797">
    <property type="entry name" value="NUDIX_hydrolase-like_dom_sf"/>
</dbReference>
<proteinExistence type="predicted"/>
<gene>
    <name evidence="5" type="ORF">GCM10010124_10730</name>
</gene>
<evidence type="ECO:0000256" key="2">
    <source>
        <dbReference type="ARBA" id="ARBA00022801"/>
    </source>
</evidence>
<evidence type="ECO:0000256" key="3">
    <source>
        <dbReference type="ARBA" id="ARBA00022842"/>
    </source>
</evidence>
<dbReference type="InterPro" id="IPR000086">
    <property type="entry name" value="NUDIX_hydrolase_dom"/>
</dbReference>
<dbReference type="Pfam" id="PF00293">
    <property type="entry name" value="NUDIX"/>
    <property type="match status" value="1"/>
</dbReference>
<reference evidence="5" key="2">
    <citation type="submission" date="2020-09" db="EMBL/GenBank/DDBJ databases">
        <authorList>
            <person name="Sun Q."/>
            <person name="Ohkuma M."/>
        </authorList>
    </citation>
    <scope>NUCLEOTIDE SEQUENCE</scope>
    <source>
        <strain evidence="5">JCM 3091</strain>
    </source>
</reference>
<keyword evidence="3" id="KW-0460">Magnesium</keyword>
<sequence>MVTKPPADPSAAPPRTRMAAAVLFSDDRGRVLIVEPAAGQGHWGLPGGAVGAGESPMDAALRGTKEALGLRGRPGRLLAVDWMPARDARPEGLTFVYDGGALPPEPEAAIRLPAGQWRSWRWCGAADAAERLSPLLDRRAAAALQAARDGTTAYLENGYARP</sequence>
<dbReference type="PROSITE" id="PS51462">
    <property type="entry name" value="NUDIX"/>
    <property type="match status" value="1"/>
</dbReference>
<dbReference type="PANTHER" id="PTHR43046">
    <property type="entry name" value="GDP-MANNOSE MANNOSYL HYDROLASE"/>
    <property type="match status" value="1"/>
</dbReference>
<dbReference type="SUPFAM" id="SSF55811">
    <property type="entry name" value="Nudix"/>
    <property type="match status" value="1"/>
</dbReference>